<proteinExistence type="predicted"/>
<dbReference type="AlphaFoldDB" id="A0A7W3Y7L9"/>
<dbReference type="Pfam" id="PF00501">
    <property type="entry name" value="AMP-binding"/>
    <property type="match status" value="1"/>
</dbReference>
<dbReference type="InterPro" id="IPR023213">
    <property type="entry name" value="CAT-like_dom_sf"/>
</dbReference>
<dbReference type="InterPro" id="IPR000873">
    <property type="entry name" value="AMP-dep_synth/lig_dom"/>
</dbReference>
<dbReference type="GO" id="GO:0009239">
    <property type="term" value="P:enterobactin biosynthetic process"/>
    <property type="evidence" value="ECO:0007669"/>
    <property type="project" value="TreeGrafter"/>
</dbReference>
<dbReference type="FunFam" id="3.30.559.10:FF:000012">
    <property type="entry name" value="Non-ribosomal peptide synthetase"/>
    <property type="match status" value="1"/>
</dbReference>
<feature type="non-terminal residue" evidence="3">
    <location>
        <position position="816"/>
    </location>
</feature>
<dbReference type="GO" id="GO:0031177">
    <property type="term" value="F:phosphopantetheine binding"/>
    <property type="evidence" value="ECO:0007669"/>
    <property type="project" value="TreeGrafter"/>
</dbReference>
<dbReference type="InterPro" id="IPR020845">
    <property type="entry name" value="AMP-binding_CS"/>
</dbReference>
<protein>
    <submittedName>
        <fullName evidence="3">AMP-binding protein</fullName>
    </submittedName>
</protein>
<dbReference type="GO" id="GO:0005829">
    <property type="term" value="C:cytosol"/>
    <property type="evidence" value="ECO:0007669"/>
    <property type="project" value="TreeGrafter"/>
</dbReference>
<dbReference type="Proteomes" id="UP000523196">
    <property type="component" value="Unassembled WGS sequence"/>
</dbReference>
<organism evidence="3 4">
    <name type="scientific">Marilutibacter spongiae</name>
    <dbReference type="NCBI Taxonomy" id="2025720"/>
    <lineage>
        <taxon>Bacteria</taxon>
        <taxon>Pseudomonadati</taxon>
        <taxon>Pseudomonadota</taxon>
        <taxon>Gammaproteobacteria</taxon>
        <taxon>Lysobacterales</taxon>
        <taxon>Lysobacteraceae</taxon>
        <taxon>Marilutibacter</taxon>
    </lineage>
</organism>
<dbReference type="PANTHER" id="PTHR45527">
    <property type="entry name" value="NONRIBOSOMAL PEPTIDE SYNTHETASE"/>
    <property type="match status" value="1"/>
</dbReference>
<reference evidence="3 4" key="1">
    <citation type="submission" date="2020-08" db="EMBL/GenBank/DDBJ databases">
        <authorList>
            <person name="Xu S."/>
            <person name="Li A."/>
        </authorList>
    </citation>
    <scope>NUCLEOTIDE SEQUENCE [LARGE SCALE GENOMIC DNA]</scope>
    <source>
        <strain evidence="3 4">119BY6-57</strain>
    </source>
</reference>
<dbReference type="FunFam" id="3.40.50.980:FF:000001">
    <property type="entry name" value="Non-ribosomal peptide synthetase"/>
    <property type="match status" value="1"/>
</dbReference>
<dbReference type="Pfam" id="PF00668">
    <property type="entry name" value="Condensation"/>
    <property type="match status" value="1"/>
</dbReference>
<feature type="domain" description="AMP-dependent synthetase/ligase" evidence="1">
    <location>
        <begin position="540"/>
        <end position="815"/>
    </location>
</feature>
<dbReference type="RefSeq" id="WP_182688925.1">
    <property type="nucleotide sequence ID" value="NZ_JACHTF010000031.1"/>
</dbReference>
<comment type="caution">
    <text evidence="3">The sequence shown here is derived from an EMBL/GenBank/DDBJ whole genome shotgun (WGS) entry which is preliminary data.</text>
</comment>
<accession>A0A7W3Y7L9</accession>
<dbReference type="Gene3D" id="3.30.559.30">
    <property type="entry name" value="Nonribosomal peptide synthetase, condensation domain"/>
    <property type="match status" value="1"/>
</dbReference>
<dbReference type="PROSITE" id="PS00455">
    <property type="entry name" value="AMP_BINDING"/>
    <property type="match status" value="1"/>
</dbReference>
<gene>
    <name evidence="3" type="ORF">H4F98_16520</name>
</gene>
<name>A0A7W3Y7L9_9GAMM</name>
<evidence type="ECO:0000259" key="2">
    <source>
        <dbReference type="Pfam" id="PF00668"/>
    </source>
</evidence>
<dbReference type="GO" id="GO:0009366">
    <property type="term" value="C:enterobactin synthetase complex"/>
    <property type="evidence" value="ECO:0007669"/>
    <property type="project" value="TreeGrafter"/>
</dbReference>
<dbReference type="GO" id="GO:0047527">
    <property type="term" value="F:2,3-dihydroxybenzoate-serine ligase activity"/>
    <property type="evidence" value="ECO:0007669"/>
    <property type="project" value="TreeGrafter"/>
</dbReference>
<dbReference type="SUPFAM" id="SSF52777">
    <property type="entry name" value="CoA-dependent acyltransferases"/>
    <property type="match status" value="2"/>
</dbReference>
<dbReference type="Gene3D" id="3.40.50.980">
    <property type="match status" value="2"/>
</dbReference>
<sequence length="816" mass="87468">MSVIEVLQACRQHGTRLASRDGKLLLAGTQPSPALREALARHKAEILAWLEEASGDARARAPGPASLVDADEQGAWPLSYAQQRLWFIDQLDGASAQYNIPAAFRLTGALDLPAMQRALERVIERHEVLRTRFELTDGVPAQAVAGTTPLDIPMHDLSGMAADARDAEVRRRVAEEAARPFDLARDPMLRCTVLKLGAEEHVVLFTMHHIASDGWSQGVLVREFTALYAAFNTGEADPLPPLPLQYRHFARWQREAIEGGSLAPSLAYWQSHLAGMPVVHELPLDHPRPERQSHAARQLGRRLDIARLDALKALAQAQGATLFMVLQSAFAAVLSRWSGQDDVVIGVPSAGRERPEVAPLIGFFINTLVFRQQIAPAMTGEAIIQAGKRVALDAFTHAEIPFDLLNDTLKHPRSLAYNPLCQVKFVLQNHESGQLTLPGLQLEALDGGGEQVHFDLDLSAQESTEGLYLGWTYKASLFEASSIERMARAYEALLSQWLERPQARLDELEWVDAAQSASLRALGRGADSRAGRAQPLPRALEAAAARTPDAPAVRCGGVTLDHRELDAKANRLAHALLEAGVQAGDRVGVHLERSVELMVALLACMKAGAAYVPLDHRQPPARLQAIVADAGIAVVLVDGGRSVLPVAGLDTLYMDGAGRSPDWLSEYPSSAPAVGVTDADSAYVLYTSGSTGVPKGVEISHGGLMDYCAFAREGYYGDGLGGSLVVTSPAFDLSVPSLYVPLLAGGCVELMPAEDEVAALAARLDEAGVPASLLRMTPSHVQALLAHRGEAVSACAHVFVVGGEAFGAGLARSLQA</sequence>
<dbReference type="Gene3D" id="3.30.559.10">
    <property type="entry name" value="Chloramphenicol acetyltransferase-like domain"/>
    <property type="match status" value="1"/>
</dbReference>
<evidence type="ECO:0000313" key="3">
    <source>
        <dbReference type="EMBL" id="MBB1062175.1"/>
    </source>
</evidence>
<evidence type="ECO:0000259" key="1">
    <source>
        <dbReference type="Pfam" id="PF00501"/>
    </source>
</evidence>
<dbReference type="InterPro" id="IPR001242">
    <property type="entry name" value="Condensation_dom"/>
</dbReference>
<dbReference type="CDD" id="cd19531">
    <property type="entry name" value="LCL_NRPS-like"/>
    <property type="match status" value="1"/>
</dbReference>
<dbReference type="SUPFAM" id="SSF56801">
    <property type="entry name" value="Acetyl-CoA synthetase-like"/>
    <property type="match status" value="1"/>
</dbReference>
<dbReference type="EMBL" id="JACHTF010000031">
    <property type="protein sequence ID" value="MBB1062175.1"/>
    <property type="molecule type" value="Genomic_DNA"/>
</dbReference>
<evidence type="ECO:0000313" key="4">
    <source>
        <dbReference type="Proteomes" id="UP000523196"/>
    </source>
</evidence>
<dbReference type="PANTHER" id="PTHR45527:SF1">
    <property type="entry name" value="FATTY ACID SYNTHASE"/>
    <property type="match status" value="1"/>
</dbReference>
<dbReference type="GO" id="GO:0043041">
    <property type="term" value="P:amino acid activation for nonribosomal peptide biosynthetic process"/>
    <property type="evidence" value="ECO:0007669"/>
    <property type="project" value="TreeGrafter"/>
</dbReference>
<keyword evidence="4" id="KW-1185">Reference proteome</keyword>
<feature type="domain" description="Condensation" evidence="2">
    <location>
        <begin position="73"/>
        <end position="519"/>
    </location>
</feature>